<evidence type="ECO:0000313" key="2">
    <source>
        <dbReference type="EMBL" id="XCM37410.1"/>
    </source>
</evidence>
<dbReference type="AlphaFoldDB" id="A0AAU8JFA0"/>
<feature type="region of interest" description="Disordered" evidence="1">
    <location>
        <begin position="98"/>
        <end position="140"/>
    </location>
</feature>
<name>A0AAU8JFA0_9CYAN</name>
<evidence type="ECO:0000256" key="1">
    <source>
        <dbReference type="SAM" id="MobiDB-lite"/>
    </source>
</evidence>
<dbReference type="SUPFAM" id="SSF52266">
    <property type="entry name" value="SGNH hydrolase"/>
    <property type="match status" value="1"/>
</dbReference>
<sequence>MSPSPHLTQSPKTATSHLSLNDWATRCVNLPGVQVQCWQRQNLLDILCEGEACPEVSIVVDQLTLGLKQINLQNFLPSGSPPVLVICVHGRSFGQKRPNWTVRLNPQDPERVAPPPDLETTQRPTRQKISPVLPPPSEDWHAAREGNPKAIADYLSHALKSWGLGVKVIVKVQTLESSLASPSPSAGTEAAEPNPASAAPNPWSAVYLHTKVEAVNSQPQKRLWVVCQSAYSPEPLSIAPSLGARLRELDLQGFKDAVILGQVSGEKQPEWILRVDLTPAKLMLKDWARWGDVEAITQLLHQRLREALPGSFAEDLQISGVLKESTLHIFLSDPGFAIDSAAYGTDSTTFHKEAVKAAIAPLLETIAPQNIYGVTIYGLRGDKSTSSLDMDATPLWVDWIDLPASRFSHLAPTTMELAQNGDLSALTFLIDRLLHPDLEEKLNTGGIRVSLRQKADLLHILVEAPTCPPRAIGAKVAKFVATLNLPQTLGVRVYGRRAGQKQLQKAQGQWRYGLDFQSRSSRTETIPEFTVTEPASLVTTADLLPQPGNLVMHPDLNSDDLQSCLTKPLTVKLRKKKEASPNPLQQGLLLSGLFVPITTSPTTNLTSAKVTMIWGLLGLLFTLQADWLLAELLQIQQFKTNQAQWQATTAVSESSALLPASTQIDNQELMDFTGASDSDLGNMNWSKAEDNSEVFNASGFTQAMTGDAEFFSPRLAEKFKYPSFNSQQLDDQLAIYAQYVAEYGVPDVLIVGSSRALRGVDPGHMHRQLSDRYPNLRIFNFGVNGATAQVVDLLVRQLLGAKQLPRLIIWADGARAFNSGRSDRTFQMITASAGYKELQFGSPPAILPPESKSGNSLASLTSTLAERAKKGISFSDAYQQLDRWLNEQVGSLSATYSQRQELHNWFAYSLRNSISDRQKSADSTKSLSCQSTDKTGDTSLVCDSASDGTVNPLDAITITDGKSISHFNGFLPISIQFDPKSYYEQYAFVSGDYDADYESFSLTGQQTTATINLLDFLNKHQVSLVFVNTPLTEDYLDPIRMKHESAFQKYMLGLALQHGFIFRDFSQEWPNEHQYFSDPSHLNALGAQRVSDRLSQDPLIPWPNSKTQL</sequence>
<dbReference type="EMBL" id="CP159837">
    <property type="protein sequence ID" value="XCM37410.1"/>
    <property type="molecule type" value="Genomic_DNA"/>
</dbReference>
<dbReference type="RefSeq" id="WP_354635485.1">
    <property type="nucleotide sequence ID" value="NZ_CP159837.1"/>
</dbReference>
<organism evidence="2">
    <name type="scientific">Planktothricoides raciborskii GIHE-MW2</name>
    <dbReference type="NCBI Taxonomy" id="2792601"/>
    <lineage>
        <taxon>Bacteria</taxon>
        <taxon>Bacillati</taxon>
        <taxon>Cyanobacteriota</taxon>
        <taxon>Cyanophyceae</taxon>
        <taxon>Oscillatoriophycideae</taxon>
        <taxon>Oscillatoriales</taxon>
        <taxon>Oscillatoriaceae</taxon>
        <taxon>Planktothricoides</taxon>
    </lineage>
</organism>
<accession>A0AAU8JFA0</accession>
<feature type="region of interest" description="Disordered" evidence="1">
    <location>
        <begin position="179"/>
        <end position="199"/>
    </location>
</feature>
<reference evidence="2" key="1">
    <citation type="submission" date="2024-07" db="EMBL/GenBank/DDBJ databases">
        <authorList>
            <person name="Kim Y.J."/>
            <person name="Jeong J.Y."/>
        </authorList>
    </citation>
    <scope>NUCLEOTIDE SEQUENCE</scope>
    <source>
        <strain evidence="2">GIHE-MW2</strain>
    </source>
</reference>
<evidence type="ECO:0008006" key="3">
    <source>
        <dbReference type="Google" id="ProtNLM"/>
    </source>
</evidence>
<protein>
    <recommendedName>
        <fullName evidence="3">DUF1574 domain-containing protein</fullName>
    </recommendedName>
</protein>
<proteinExistence type="predicted"/>
<gene>
    <name evidence="2" type="ORF">ABWT76_000166</name>
</gene>
<feature type="compositionally biased region" description="Polar residues" evidence="1">
    <location>
        <begin position="119"/>
        <end position="128"/>
    </location>
</feature>